<dbReference type="GO" id="GO:0005634">
    <property type="term" value="C:nucleus"/>
    <property type="evidence" value="ECO:0007669"/>
    <property type="project" value="UniProtKB-SubCell"/>
</dbReference>
<reference evidence="3 4" key="1">
    <citation type="submission" date="2018-04" db="EMBL/GenBank/DDBJ databases">
        <title>The genome of golden apple snail Pomacea canaliculata provides insight into stress tolerance and invasive adaptation.</title>
        <authorList>
            <person name="Liu C."/>
            <person name="Liu B."/>
            <person name="Ren Y."/>
            <person name="Zhang Y."/>
            <person name="Wang H."/>
            <person name="Li S."/>
            <person name="Jiang F."/>
            <person name="Yin L."/>
            <person name="Zhang G."/>
            <person name="Qian W."/>
            <person name="Fan W."/>
        </authorList>
    </citation>
    <scope>NUCLEOTIDE SEQUENCE [LARGE SCALE GENOMIC DNA]</scope>
    <source>
        <strain evidence="3">SZHN2017</strain>
        <tissue evidence="3">Muscle</tissue>
    </source>
</reference>
<sequence length="88" mass="10372">MNEDESQSDEAQYEHWMGKFEAECFQQLESEDNMEERLESERELAVQQLWITFQNSATAIAQLYKGRIFGQAIHFNNLCIPVLQRSLK</sequence>
<gene>
    <name evidence="3" type="ORF">C0Q70_01326</name>
</gene>
<evidence type="ECO:0000313" key="4">
    <source>
        <dbReference type="Proteomes" id="UP000245119"/>
    </source>
</evidence>
<dbReference type="InterPro" id="IPR029196">
    <property type="entry name" value="HAPSTR1-like"/>
</dbReference>
<dbReference type="AlphaFoldDB" id="A0A2T7PZ48"/>
<organism evidence="3 4">
    <name type="scientific">Pomacea canaliculata</name>
    <name type="common">Golden apple snail</name>
    <dbReference type="NCBI Taxonomy" id="400727"/>
    <lineage>
        <taxon>Eukaryota</taxon>
        <taxon>Metazoa</taxon>
        <taxon>Spiralia</taxon>
        <taxon>Lophotrochozoa</taxon>
        <taxon>Mollusca</taxon>
        <taxon>Gastropoda</taxon>
        <taxon>Caenogastropoda</taxon>
        <taxon>Architaenioglossa</taxon>
        <taxon>Ampullarioidea</taxon>
        <taxon>Ampullariidae</taxon>
        <taxon>Pomacea</taxon>
    </lineage>
</organism>
<dbReference type="PANTHER" id="PTHR31624">
    <property type="entry name" value="UPF0472 PROTEIN C16ORF72"/>
    <property type="match status" value="1"/>
</dbReference>
<name>A0A2T7PZ48_POMCA</name>
<evidence type="ECO:0000313" key="3">
    <source>
        <dbReference type="EMBL" id="PVD38706.1"/>
    </source>
</evidence>
<dbReference type="OrthoDB" id="5823474at2759"/>
<dbReference type="PANTHER" id="PTHR31624:SF4">
    <property type="entry name" value="CHROMOSOME 16 OPEN READING FRAME 72"/>
    <property type="match status" value="1"/>
</dbReference>
<evidence type="ECO:0000256" key="1">
    <source>
        <dbReference type="ARBA" id="ARBA00004123"/>
    </source>
</evidence>
<comment type="subcellular location">
    <subcellularLocation>
        <location evidence="1">Nucleus</location>
    </subcellularLocation>
</comment>
<dbReference type="Proteomes" id="UP000245119">
    <property type="component" value="Linkage Group LG1"/>
</dbReference>
<keyword evidence="2" id="KW-0539">Nucleus</keyword>
<accession>A0A2T7PZ48</accession>
<comment type="caution">
    <text evidence="3">The sequence shown here is derived from an EMBL/GenBank/DDBJ whole genome shotgun (WGS) entry which is preliminary data.</text>
</comment>
<dbReference type="InterPro" id="IPR040308">
    <property type="entry name" value="HAPR1"/>
</dbReference>
<dbReference type="Pfam" id="PF15251">
    <property type="entry name" value="TAPR1-like"/>
    <property type="match status" value="1"/>
</dbReference>
<keyword evidence="4" id="KW-1185">Reference proteome</keyword>
<protein>
    <submittedName>
        <fullName evidence="3">Uncharacterized protein</fullName>
    </submittedName>
</protein>
<dbReference type="EMBL" id="PZQS01000001">
    <property type="protein sequence ID" value="PVD38706.1"/>
    <property type="molecule type" value="Genomic_DNA"/>
</dbReference>
<proteinExistence type="predicted"/>
<evidence type="ECO:0000256" key="2">
    <source>
        <dbReference type="ARBA" id="ARBA00023242"/>
    </source>
</evidence>